<dbReference type="Gene3D" id="3.90.1300.10">
    <property type="entry name" value="Amidase signature (AS) domain"/>
    <property type="match status" value="1"/>
</dbReference>
<name>A0A8A4TIF1_SULCO</name>
<dbReference type="PROSITE" id="PS00571">
    <property type="entry name" value="AMIDASES"/>
    <property type="match status" value="1"/>
</dbReference>
<dbReference type="Pfam" id="PF01425">
    <property type="entry name" value="Amidase"/>
    <property type="match status" value="1"/>
</dbReference>
<dbReference type="SUPFAM" id="SSF75304">
    <property type="entry name" value="Amidase signature (AS) enzymes"/>
    <property type="match status" value="1"/>
</dbReference>
<keyword evidence="4" id="KW-1185">Reference proteome</keyword>
<dbReference type="GO" id="GO:0003824">
    <property type="term" value="F:catalytic activity"/>
    <property type="evidence" value="ECO:0007669"/>
    <property type="project" value="InterPro"/>
</dbReference>
<dbReference type="InterPro" id="IPR020556">
    <property type="entry name" value="Amidase_CS"/>
</dbReference>
<proteinExistence type="inferred from homology"/>
<dbReference type="PANTHER" id="PTHR11895:SF7">
    <property type="entry name" value="GLUTAMYL-TRNA(GLN) AMIDOTRANSFERASE SUBUNIT A, MITOCHONDRIAL"/>
    <property type="match status" value="1"/>
</dbReference>
<dbReference type="KEGG" id="scor:J3U87_25550"/>
<dbReference type="InterPro" id="IPR000120">
    <property type="entry name" value="Amidase"/>
</dbReference>
<evidence type="ECO:0000313" key="4">
    <source>
        <dbReference type="Proteomes" id="UP000663929"/>
    </source>
</evidence>
<accession>A0A8A4TIF1</accession>
<dbReference type="RefSeq" id="WP_237378613.1">
    <property type="nucleotide sequence ID" value="NZ_CP071793.1"/>
</dbReference>
<reference evidence="3" key="1">
    <citation type="submission" date="2021-03" db="EMBL/GenBank/DDBJ databases">
        <title>Acanthopleuribacteraceae sp. M133.</title>
        <authorList>
            <person name="Wang G."/>
        </authorList>
    </citation>
    <scope>NUCLEOTIDE SEQUENCE</scope>
    <source>
        <strain evidence="3">M133</strain>
    </source>
</reference>
<protein>
    <submittedName>
        <fullName evidence="3">Amidase</fullName>
    </submittedName>
</protein>
<evidence type="ECO:0000259" key="2">
    <source>
        <dbReference type="Pfam" id="PF01425"/>
    </source>
</evidence>
<sequence>MLDYAQYDALGLAELVARGEVSPSELVEAAIARIERHNPTLNAVVTDMFEEARRVAAGPLPEGPFKGVPFLLKDLETVVKGVPMSMGSRACAGYIPGQDSEMALRLRRSGLVFVGKTNCPEFGLMGVTEPELWGPTRNPWNPEHTPGGSSGGSAAAVAARFVPFASAGDGGGSIRIPASCCGLVGLKPTRGRVPLGPFNGELWSGAVVSHALTRTVRDCAAMLDVLAGADVGAPYEIPPPERPFLEEIGREPGSLRIAYTTQSPLGAPVNAACREAVEQTAKLLESLGHEVAEDAPDYDGHLLAECYVTMYQGEVDASLRKLEKVLGRRIRPGDVEPATWALRVMGRKLTAGDFAFYKSHWNEPTRAVGRFFEEYDLFLTPTLAAPPLRVGELAMPGFERVGLKIINRLGLSGLLKRKIKVESLKNLAKMPFTQLANLTGVPAISLPLHRVGDLPIGVQFMARFGAETTLLRLAAQLETTDRWQKGEPRMVAAEAGATAVSEERISS</sequence>
<organism evidence="3 4">
    <name type="scientific">Sulfidibacter corallicola</name>
    <dbReference type="NCBI Taxonomy" id="2818388"/>
    <lineage>
        <taxon>Bacteria</taxon>
        <taxon>Pseudomonadati</taxon>
        <taxon>Acidobacteriota</taxon>
        <taxon>Holophagae</taxon>
        <taxon>Acanthopleuribacterales</taxon>
        <taxon>Acanthopleuribacteraceae</taxon>
        <taxon>Sulfidibacter</taxon>
    </lineage>
</organism>
<dbReference type="PANTHER" id="PTHR11895">
    <property type="entry name" value="TRANSAMIDASE"/>
    <property type="match status" value="1"/>
</dbReference>
<gene>
    <name evidence="3" type="ORF">J3U87_25550</name>
</gene>
<dbReference type="EMBL" id="CP071793">
    <property type="protein sequence ID" value="QTD48964.1"/>
    <property type="molecule type" value="Genomic_DNA"/>
</dbReference>
<dbReference type="Proteomes" id="UP000663929">
    <property type="component" value="Chromosome"/>
</dbReference>
<evidence type="ECO:0000313" key="3">
    <source>
        <dbReference type="EMBL" id="QTD48964.1"/>
    </source>
</evidence>
<dbReference type="InterPro" id="IPR023631">
    <property type="entry name" value="Amidase_dom"/>
</dbReference>
<evidence type="ECO:0000256" key="1">
    <source>
        <dbReference type="ARBA" id="ARBA00009199"/>
    </source>
</evidence>
<dbReference type="InterPro" id="IPR036928">
    <property type="entry name" value="AS_sf"/>
</dbReference>
<feature type="domain" description="Amidase" evidence="2">
    <location>
        <begin position="25"/>
        <end position="471"/>
    </location>
</feature>
<dbReference type="AlphaFoldDB" id="A0A8A4TIF1"/>
<comment type="similarity">
    <text evidence="1">Belongs to the amidase family.</text>
</comment>